<dbReference type="InterPro" id="IPR015946">
    <property type="entry name" value="KH_dom-like_a/b"/>
</dbReference>
<keyword evidence="1" id="KW-0963">Cytoplasm</keyword>
<keyword evidence="2 3" id="KW-0694">RNA-binding</keyword>
<dbReference type="STRING" id="1618570.UT08_C0003G0049"/>
<evidence type="ECO:0000256" key="2">
    <source>
        <dbReference type="ARBA" id="ARBA00022884"/>
    </source>
</evidence>
<dbReference type="InterPro" id="IPR009019">
    <property type="entry name" value="KH_sf_prok-type"/>
</dbReference>
<organism evidence="4 5">
    <name type="scientific">Candidatus Woesebacteria bacterium GW2011_GWB1_38_8</name>
    <dbReference type="NCBI Taxonomy" id="1618570"/>
    <lineage>
        <taxon>Bacteria</taxon>
        <taxon>Candidatus Woeseibacteriota</taxon>
    </lineage>
</organism>
<evidence type="ECO:0000256" key="1">
    <source>
        <dbReference type="ARBA" id="ARBA00022490"/>
    </source>
</evidence>
<reference evidence="4 5" key="1">
    <citation type="journal article" date="2015" name="Nature">
        <title>rRNA introns, odd ribosomes, and small enigmatic genomes across a large radiation of phyla.</title>
        <authorList>
            <person name="Brown C.T."/>
            <person name="Hug L.A."/>
            <person name="Thomas B.C."/>
            <person name="Sharon I."/>
            <person name="Castelle C.J."/>
            <person name="Singh A."/>
            <person name="Wilkins M.J."/>
            <person name="Williams K.H."/>
            <person name="Banfield J.F."/>
        </authorList>
    </citation>
    <scope>NUCLEOTIDE SEQUENCE [LARGE SCALE GENOMIC DNA]</scope>
</reference>
<dbReference type="PANTHER" id="PTHR34654">
    <property type="entry name" value="UPF0109 PROTEIN SCO5592"/>
    <property type="match status" value="1"/>
</dbReference>
<evidence type="ECO:0000313" key="4">
    <source>
        <dbReference type="EMBL" id="KKQ85886.1"/>
    </source>
</evidence>
<dbReference type="AlphaFoldDB" id="A0A0G0P983"/>
<dbReference type="Gene3D" id="3.30.300.20">
    <property type="match status" value="1"/>
</dbReference>
<dbReference type="PANTHER" id="PTHR34654:SF1">
    <property type="entry name" value="RNA-BINDING PROTEIN KHPA"/>
    <property type="match status" value="1"/>
</dbReference>
<protein>
    <submittedName>
        <fullName evidence="4">Uncharacterized protein</fullName>
    </submittedName>
</protein>
<proteinExistence type="predicted"/>
<dbReference type="GO" id="GO:0003723">
    <property type="term" value="F:RNA binding"/>
    <property type="evidence" value="ECO:0007669"/>
    <property type="project" value="UniProtKB-UniRule"/>
</dbReference>
<dbReference type="Pfam" id="PF13083">
    <property type="entry name" value="KH_KhpA-B"/>
    <property type="match status" value="1"/>
</dbReference>
<dbReference type="SUPFAM" id="SSF54814">
    <property type="entry name" value="Prokaryotic type KH domain (KH-domain type II)"/>
    <property type="match status" value="1"/>
</dbReference>
<sequence length="79" mass="8827">MKELLEYILEGILANKSFVVKENTEDGRLVLKVILPEEDMGIVIGKGGQAIKSIQNILQIKGRLENKLVYINVESSKTN</sequence>
<gene>
    <name evidence="4" type="ORF">UT08_C0003G0049</name>
</gene>
<evidence type="ECO:0000313" key="5">
    <source>
        <dbReference type="Proteomes" id="UP000034081"/>
    </source>
</evidence>
<dbReference type="Proteomes" id="UP000034081">
    <property type="component" value="Unassembled WGS sequence"/>
</dbReference>
<dbReference type="PROSITE" id="PS50084">
    <property type="entry name" value="KH_TYPE_1"/>
    <property type="match status" value="1"/>
</dbReference>
<evidence type="ECO:0000256" key="3">
    <source>
        <dbReference type="PROSITE-ProRule" id="PRU00117"/>
    </source>
</evidence>
<dbReference type="InterPro" id="IPR020627">
    <property type="entry name" value="KhpA"/>
</dbReference>
<name>A0A0G0P983_9BACT</name>
<accession>A0A0G0P983</accession>
<comment type="caution">
    <text evidence="4">The sequence shown here is derived from an EMBL/GenBank/DDBJ whole genome shotgun (WGS) entry which is preliminary data.</text>
</comment>
<dbReference type="EMBL" id="LBVL01000003">
    <property type="protein sequence ID" value="KKQ85886.1"/>
    <property type="molecule type" value="Genomic_DNA"/>
</dbReference>